<evidence type="ECO:0000256" key="15">
    <source>
        <dbReference type="ARBA" id="ARBA00022842"/>
    </source>
</evidence>
<dbReference type="Pfam" id="PF02896">
    <property type="entry name" value="PEP-utilizers_C"/>
    <property type="match status" value="1"/>
</dbReference>
<comment type="catalytic activity">
    <reaction evidence="1">
        <text>L-histidyl-[protein] + phosphoenolpyruvate = N(pros)-phospho-L-histidyl-[protein] + pyruvate</text>
        <dbReference type="Rhea" id="RHEA:23880"/>
        <dbReference type="Rhea" id="RHEA-COMP:9745"/>
        <dbReference type="Rhea" id="RHEA-COMP:9746"/>
        <dbReference type="ChEBI" id="CHEBI:15361"/>
        <dbReference type="ChEBI" id="CHEBI:29979"/>
        <dbReference type="ChEBI" id="CHEBI:58702"/>
        <dbReference type="ChEBI" id="CHEBI:64837"/>
        <dbReference type="EC" id="2.7.3.9"/>
    </reaction>
</comment>
<dbReference type="PANTHER" id="PTHR46244:SF3">
    <property type="entry name" value="PHOSPHOENOLPYRUVATE-PROTEIN PHOSPHOTRANSFERASE"/>
    <property type="match status" value="1"/>
</dbReference>
<dbReference type="GO" id="GO:0009401">
    <property type="term" value="P:phosphoenolpyruvate-dependent sugar phosphotransferase system"/>
    <property type="evidence" value="ECO:0007669"/>
    <property type="project" value="UniProtKB-KW"/>
</dbReference>
<evidence type="ECO:0000256" key="10">
    <source>
        <dbReference type="ARBA" id="ARBA00022597"/>
    </source>
</evidence>
<feature type="active site" description="Tele-phosphohistidine intermediate" evidence="17">
    <location>
        <position position="195"/>
    </location>
</feature>
<dbReference type="GO" id="GO:0008965">
    <property type="term" value="F:phosphoenolpyruvate-protein phosphotransferase activity"/>
    <property type="evidence" value="ECO:0007669"/>
    <property type="project" value="UniProtKB-EC"/>
</dbReference>
<gene>
    <name evidence="23" type="primary">ptsP</name>
    <name evidence="23" type="ORF">ENN51_09500</name>
</gene>
<dbReference type="PRINTS" id="PR01736">
    <property type="entry name" value="PHPHTRNFRASE"/>
</dbReference>
<feature type="binding site" evidence="18">
    <location>
        <begin position="457"/>
        <end position="458"/>
    </location>
    <ligand>
        <name>phosphoenolpyruvate</name>
        <dbReference type="ChEBI" id="CHEBI:58702"/>
    </ligand>
</feature>
<reference evidence="23" key="1">
    <citation type="journal article" date="2020" name="mSystems">
        <title>Genome- and Community-Level Interaction Insights into Carbon Utilization and Element Cycling Functions of Hydrothermarchaeota in Hydrothermal Sediment.</title>
        <authorList>
            <person name="Zhou Z."/>
            <person name="Liu Y."/>
            <person name="Xu W."/>
            <person name="Pan J."/>
            <person name="Luo Z.H."/>
            <person name="Li M."/>
        </authorList>
    </citation>
    <scope>NUCLEOTIDE SEQUENCE [LARGE SCALE GENOMIC DNA]</scope>
    <source>
        <strain evidence="23">SpSt-1182</strain>
    </source>
</reference>
<accession>A0A7V0T7B6</accession>
<dbReference type="Gene3D" id="1.10.274.10">
    <property type="entry name" value="PtsI, HPr-binding domain"/>
    <property type="match status" value="1"/>
</dbReference>
<evidence type="ECO:0000259" key="21">
    <source>
        <dbReference type="Pfam" id="PF02896"/>
    </source>
</evidence>
<comment type="similarity">
    <text evidence="5">Belongs to the PEP-utilizing enzyme family.</text>
</comment>
<dbReference type="AlphaFoldDB" id="A0A7V0T7B6"/>
<evidence type="ECO:0000256" key="19">
    <source>
        <dbReference type="PIRSR" id="PIRSR000732-3"/>
    </source>
</evidence>
<dbReference type="GO" id="GO:0046872">
    <property type="term" value="F:metal ion binding"/>
    <property type="evidence" value="ECO:0007669"/>
    <property type="project" value="UniProtKB-KW"/>
</dbReference>
<feature type="non-terminal residue" evidence="23">
    <location>
        <position position="532"/>
    </location>
</feature>
<proteinExistence type="inferred from homology"/>
<keyword evidence="9" id="KW-0963">Cytoplasm</keyword>
<dbReference type="PROSITE" id="PS00742">
    <property type="entry name" value="PEP_ENZYMES_2"/>
    <property type="match status" value="1"/>
</dbReference>
<dbReference type="InterPro" id="IPR000121">
    <property type="entry name" value="PEP_util_C"/>
</dbReference>
<dbReference type="PIRSF" id="PIRSF000732">
    <property type="entry name" value="PTS_enzyme_I"/>
    <property type="match status" value="1"/>
</dbReference>
<feature type="domain" description="PEP-utilising enzyme mobile" evidence="20">
    <location>
        <begin position="159"/>
        <end position="231"/>
    </location>
</feature>
<dbReference type="GO" id="GO:0005737">
    <property type="term" value="C:cytoplasm"/>
    <property type="evidence" value="ECO:0007669"/>
    <property type="project" value="UniProtKB-SubCell"/>
</dbReference>
<protein>
    <recommendedName>
        <fullName evidence="7">Phosphoenolpyruvate-protein phosphotransferase</fullName>
        <ecNumber evidence="6">2.7.3.9</ecNumber>
    </recommendedName>
    <alternativeName>
        <fullName evidence="16">Phosphotransferase system, enzyme I</fullName>
    </alternativeName>
</protein>
<dbReference type="InterPro" id="IPR023151">
    <property type="entry name" value="PEP_util_CS"/>
</dbReference>
<feature type="binding site" evidence="18">
    <location>
        <position position="302"/>
    </location>
    <ligand>
        <name>phosphoenolpyruvate</name>
        <dbReference type="ChEBI" id="CHEBI:58702"/>
    </ligand>
</feature>
<feature type="domain" description="Phosphotransferase system enzyme I N-terminal" evidence="22">
    <location>
        <begin position="9"/>
        <end position="132"/>
    </location>
</feature>
<evidence type="ECO:0000256" key="1">
    <source>
        <dbReference type="ARBA" id="ARBA00000683"/>
    </source>
</evidence>
<dbReference type="SUPFAM" id="SSF47831">
    <property type="entry name" value="Enzyme I of the PEP:sugar phosphotransferase system HPr-binding (sub)domain"/>
    <property type="match status" value="1"/>
</dbReference>
<dbReference type="InterPro" id="IPR018274">
    <property type="entry name" value="PEP_util_AS"/>
</dbReference>
<dbReference type="GO" id="GO:0016301">
    <property type="term" value="F:kinase activity"/>
    <property type="evidence" value="ECO:0007669"/>
    <property type="project" value="UniProtKB-KW"/>
</dbReference>
<feature type="binding site" evidence="18">
    <location>
        <position position="338"/>
    </location>
    <ligand>
        <name>phosphoenolpyruvate</name>
        <dbReference type="ChEBI" id="CHEBI:58702"/>
    </ligand>
</feature>
<dbReference type="InterPro" id="IPR008279">
    <property type="entry name" value="PEP-util_enz_mobile_dom"/>
</dbReference>
<dbReference type="NCBIfam" id="TIGR01417">
    <property type="entry name" value="PTS_I_fam"/>
    <property type="match status" value="1"/>
</dbReference>
<dbReference type="Gene3D" id="3.50.30.10">
    <property type="entry name" value="Phosphohistidine domain"/>
    <property type="match status" value="1"/>
</dbReference>
<evidence type="ECO:0000256" key="14">
    <source>
        <dbReference type="ARBA" id="ARBA00022777"/>
    </source>
</evidence>
<keyword evidence="11 23" id="KW-0808">Transferase</keyword>
<dbReference type="InterPro" id="IPR006318">
    <property type="entry name" value="PTS_EI-like"/>
</dbReference>
<evidence type="ECO:0000259" key="20">
    <source>
        <dbReference type="Pfam" id="PF00391"/>
    </source>
</evidence>
<keyword evidence="14" id="KW-0418">Kinase</keyword>
<dbReference type="SUPFAM" id="SSF51621">
    <property type="entry name" value="Phosphoenolpyruvate/pyruvate domain"/>
    <property type="match status" value="1"/>
</dbReference>
<keyword evidence="10" id="KW-0762">Sugar transport</keyword>
<comment type="caution">
    <text evidence="23">The sequence shown here is derived from an EMBL/GenBank/DDBJ whole genome shotgun (WGS) entry which is preliminary data.</text>
</comment>
<comment type="function">
    <text evidence="3">General (non sugar-specific) component of the phosphoenolpyruvate-dependent sugar phosphotransferase system (sugar PTS). This major carbohydrate active-transport system catalyzes the phosphorylation of incoming sugar substrates concomitantly with their translocation across the cell membrane. Enzyme I transfers the phosphoryl group from phosphoenolpyruvate (PEP) to the phosphoryl carrier protein (HPr).</text>
</comment>
<dbReference type="Proteomes" id="UP000885672">
    <property type="component" value="Unassembled WGS sequence"/>
</dbReference>
<comment type="subcellular location">
    <subcellularLocation>
        <location evidence="4">Cytoplasm</location>
    </subcellularLocation>
</comment>
<dbReference type="EMBL" id="DSBX01000362">
    <property type="protein sequence ID" value="HDR00500.1"/>
    <property type="molecule type" value="Genomic_DNA"/>
</dbReference>
<feature type="binding site" evidence="18">
    <location>
        <position position="468"/>
    </location>
    <ligand>
        <name>phosphoenolpyruvate</name>
        <dbReference type="ChEBI" id="CHEBI:58702"/>
    </ligand>
</feature>
<evidence type="ECO:0000256" key="7">
    <source>
        <dbReference type="ARBA" id="ARBA00016544"/>
    </source>
</evidence>
<keyword evidence="8" id="KW-0813">Transport</keyword>
<evidence type="ECO:0000256" key="9">
    <source>
        <dbReference type="ARBA" id="ARBA00022490"/>
    </source>
</evidence>
<dbReference type="InterPro" id="IPR036618">
    <property type="entry name" value="PtsI_HPr-bd_sf"/>
</dbReference>
<dbReference type="EC" id="2.7.3.9" evidence="6"/>
<evidence type="ECO:0000256" key="4">
    <source>
        <dbReference type="ARBA" id="ARBA00004496"/>
    </source>
</evidence>
<evidence type="ECO:0000259" key="22">
    <source>
        <dbReference type="Pfam" id="PF05524"/>
    </source>
</evidence>
<organism evidence="23">
    <name type="scientific">candidate division WOR-3 bacterium</name>
    <dbReference type="NCBI Taxonomy" id="2052148"/>
    <lineage>
        <taxon>Bacteria</taxon>
        <taxon>Bacteria division WOR-3</taxon>
    </lineage>
</organism>
<evidence type="ECO:0000256" key="2">
    <source>
        <dbReference type="ARBA" id="ARBA00001946"/>
    </source>
</evidence>
<evidence type="ECO:0000313" key="23">
    <source>
        <dbReference type="EMBL" id="HDR00500.1"/>
    </source>
</evidence>
<evidence type="ECO:0000256" key="3">
    <source>
        <dbReference type="ARBA" id="ARBA00002728"/>
    </source>
</evidence>
<sequence>MISRERILRGIPVSLGFASGRVFVRPDYLFDFPETVVEPAAVAEEVERLRNAVAAARDDLQQLHERVTREMGRDFAEFISVQLAFVTDADLGEQAERFIREKTRNAEFAYSTVLKEMTGRMAGARPVLFRERAPDLFDAGARVLQHMRGDEPQSLLEAPEGSVLAARSLPPSEAALLNPDRVAGLLLETGGRTSHTAIMARAKEIPAVFGIKGMTRRVRDGQSVVVDGYRGMAVVQPTERRLRSYRDDITRYRRHRRSLSRLVDEDAVTADGRVLDLSANIEFLAEARAALDNGARGIGLFRTEYMYLARLRPPTEDEQYDTLSEVARLFDPMPVIVRTFDLGGDKVVPGYSEPNPFLGWRGLRLCFDNPEMFRDQLRAILRASAHGNVKVMFPMVSSVEELRRARLLLQQAKTELARKGTRFDENLEVGVMVETPAAAIMATRLAQDCSFLSIGSNDLTQYTLAVDRGNERVAELFDPFNPAVLQLMKQTIDAAHETGIWVGICGEFAAEPLGIMVLLGLGIDEISVAPAS</sequence>
<feature type="binding site" evidence="19">
    <location>
        <position position="434"/>
    </location>
    <ligand>
        <name>Mg(2+)</name>
        <dbReference type="ChEBI" id="CHEBI:18420"/>
    </ligand>
</feature>
<keyword evidence="13 19" id="KW-0479">Metal-binding</keyword>
<dbReference type="InterPro" id="IPR008731">
    <property type="entry name" value="PTS_EIN"/>
</dbReference>
<evidence type="ECO:0000256" key="6">
    <source>
        <dbReference type="ARBA" id="ARBA00012232"/>
    </source>
</evidence>
<dbReference type="InterPro" id="IPR050499">
    <property type="entry name" value="PEP-utilizing_PTS_enzyme"/>
</dbReference>
<feature type="binding site" evidence="19">
    <location>
        <position position="458"/>
    </location>
    <ligand>
        <name>Mg(2+)</name>
        <dbReference type="ChEBI" id="CHEBI:18420"/>
    </ligand>
</feature>
<dbReference type="InterPro" id="IPR024692">
    <property type="entry name" value="PTS_EI"/>
</dbReference>
<evidence type="ECO:0000256" key="12">
    <source>
        <dbReference type="ARBA" id="ARBA00022683"/>
    </source>
</evidence>
<keyword evidence="15 19" id="KW-0460">Magnesium</keyword>
<comment type="cofactor">
    <cofactor evidence="2 19">
        <name>Mg(2+)</name>
        <dbReference type="ChEBI" id="CHEBI:18420"/>
    </cofactor>
</comment>
<dbReference type="InterPro" id="IPR036637">
    <property type="entry name" value="Phosphohistidine_dom_sf"/>
</dbReference>
<dbReference type="Pfam" id="PF00391">
    <property type="entry name" value="PEP-utilizers"/>
    <property type="match status" value="1"/>
</dbReference>
<evidence type="ECO:0000256" key="13">
    <source>
        <dbReference type="ARBA" id="ARBA00022723"/>
    </source>
</evidence>
<keyword evidence="12" id="KW-0598">Phosphotransferase system</keyword>
<dbReference type="PANTHER" id="PTHR46244">
    <property type="entry name" value="PHOSPHOENOLPYRUVATE-PROTEIN PHOSPHOTRANSFERASE"/>
    <property type="match status" value="1"/>
</dbReference>
<evidence type="ECO:0000256" key="8">
    <source>
        <dbReference type="ARBA" id="ARBA00022448"/>
    </source>
</evidence>
<evidence type="ECO:0000256" key="18">
    <source>
        <dbReference type="PIRSR" id="PIRSR000732-2"/>
    </source>
</evidence>
<evidence type="ECO:0000256" key="17">
    <source>
        <dbReference type="PIRSR" id="PIRSR000732-1"/>
    </source>
</evidence>
<name>A0A7V0T7B6_UNCW3</name>
<dbReference type="PROSITE" id="PS00370">
    <property type="entry name" value="PEP_ENZYMES_PHOS_SITE"/>
    <property type="match status" value="1"/>
</dbReference>
<evidence type="ECO:0000256" key="16">
    <source>
        <dbReference type="ARBA" id="ARBA00033235"/>
    </source>
</evidence>
<dbReference type="Gene3D" id="3.20.20.60">
    <property type="entry name" value="Phosphoenolpyruvate-binding domains"/>
    <property type="match status" value="1"/>
</dbReference>
<dbReference type="SUPFAM" id="SSF52009">
    <property type="entry name" value="Phosphohistidine domain"/>
    <property type="match status" value="1"/>
</dbReference>
<dbReference type="InterPro" id="IPR040442">
    <property type="entry name" value="Pyrv_kinase-like_dom_sf"/>
</dbReference>
<dbReference type="Pfam" id="PF05524">
    <property type="entry name" value="PEP-utilisers_N"/>
    <property type="match status" value="1"/>
</dbReference>
<evidence type="ECO:0000256" key="5">
    <source>
        <dbReference type="ARBA" id="ARBA00007837"/>
    </source>
</evidence>
<evidence type="ECO:0000256" key="11">
    <source>
        <dbReference type="ARBA" id="ARBA00022679"/>
    </source>
</evidence>
<feature type="domain" description="PEP-utilising enzyme C-terminal" evidence="21">
    <location>
        <begin position="259"/>
        <end position="531"/>
    </location>
</feature>
<feature type="active site" description="Proton donor" evidence="17">
    <location>
        <position position="505"/>
    </location>
</feature>
<dbReference type="InterPro" id="IPR015813">
    <property type="entry name" value="Pyrv/PenolPyrv_kinase-like_dom"/>
</dbReference>